<dbReference type="PANTHER" id="PTHR43066:SF21">
    <property type="entry name" value="UBIQUITIN-ASSOCIATED DOMAIN-CONTAINING PROTEIN 2"/>
    <property type="match status" value="1"/>
</dbReference>
<feature type="domain" description="UBA" evidence="7">
    <location>
        <begin position="239"/>
        <end position="279"/>
    </location>
</feature>
<keyword evidence="4 6" id="KW-0472">Membrane</keyword>
<evidence type="ECO:0000259" key="7">
    <source>
        <dbReference type="PROSITE" id="PS50030"/>
    </source>
</evidence>
<accession>A0ABD3MZL0</accession>
<dbReference type="InterPro" id="IPR009060">
    <property type="entry name" value="UBA-like_sf"/>
</dbReference>
<dbReference type="GO" id="GO:0016020">
    <property type="term" value="C:membrane"/>
    <property type="evidence" value="ECO:0007669"/>
    <property type="project" value="UniProtKB-SubCell"/>
</dbReference>
<feature type="transmembrane region" description="Helical" evidence="6">
    <location>
        <begin position="24"/>
        <end position="51"/>
    </location>
</feature>
<name>A0ABD3MZL0_9STRA</name>
<evidence type="ECO:0000256" key="2">
    <source>
        <dbReference type="ARBA" id="ARBA00022692"/>
    </source>
</evidence>
<evidence type="ECO:0000256" key="5">
    <source>
        <dbReference type="SAM" id="MobiDB-lite"/>
    </source>
</evidence>
<dbReference type="InterPro" id="IPR035952">
    <property type="entry name" value="Rhomboid-like_sf"/>
</dbReference>
<dbReference type="PANTHER" id="PTHR43066">
    <property type="entry name" value="RHOMBOID-RELATED PROTEIN"/>
    <property type="match status" value="1"/>
</dbReference>
<keyword evidence="9" id="KW-1185">Reference proteome</keyword>
<dbReference type="PROSITE" id="PS50030">
    <property type="entry name" value="UBA"/>
    <property type="match status" value="1"/>
</dbReference>
<organism evidence="8 9">
    <name type="scientific">Discostella pseudostelligera</name>
    <dbReference type="NCBI Taxonomy" id="259834"/>
    <lineage>
        <taxon>Eukaryota</taxon>
        <taxon>Sar</taxon>
        <taxon>Stramenopiles</taxon>
        <taxon>Ochrophyta</taxon>
        <taxon>Bacillariophyta</taxon>
        <taxon>Coscinodiscophyceae</taxon>
        <taxon>Thalassiosirophycidae</taxon>
        <taxon>Stephanodiscales</taxon>
        <taxon>Stephanodiscaceae</taxon>
        <taxon>Discostella</taxon>
    </lineage>
</organism>
<dbReference type="SUPFAM" id="SSF46934">
    <property type="entry name" value="UBA-like"/>
    <property type="match status" value="1"/>
</dbReference>
<dbReference type="SUPFAM" id="SSF144091">
    <property type="entry name" value="Rhomboid-like"/>
    <property type="match status" value="1"/>
</dbReference>
<feature type="transmembrane region" description="Helical" evidence="6">
    <location>
        <begin position="63"/>
        <end position="86"/>
    </location>
</feature>
<gene>
    <name evidence="8" type="ORF">ACHAWU_006928</name>
</gene>
<dbReference type="InterPro" id="IPR015940">
    <property type="entry name" value="UBA"/>
</dbReference>
<dbReference type="InterPro" id="IPR022764">
    <property type="entry name" value="Peptidase_S54_rhomboid_dom"/>
</dbReference>
<dbReference type="EMBL" id="JALLBG020000062">
    <property type="protein sequence ID" value="KAL3768827.1"/>
    <property type="molecule type" value="Genomic_DNA"/>
</dbReference>
<comment type="subcellular location">
    <subcellularLocation>
        <location evidence="1">Membrane</location>
        <topology evidence="1">Multi-pass membrane protein</topology>
    </subcellularLocation>
</comment>
<dbReference type="Pfam" id="PF00627">
    <property type="entry name" value="UBA"/>
    <property type="match status" value="1"/>
</dbReference>
<comment type="caution">
    <text evidence="8">The sequence shown here is derived from an EMBL/GenBank/DDBJ whole genome shotgun (WGS) entry which is preliminary data.</text>
</comment>
<dbReference type="Gene3D" id="1.10.8.10">
    <property type="entry name" value="DNA helicase RuvA subunit, C-terminal domain"/>
    <property type="match status" value="1"/>
</dbReference>
<dbReference type="SMART" id="SM00165">
    <property type="entry name" value="UBA"/>
    <property type="match status" value="1"/>
</dbReference>
<evidence type="ECO:0000256" key="4">
    <source>
        <dbReference type="ARBA" id="ARBA00023136"/>
    </source>
</evidence>
<feature type="transmembrane region" description="Helical" evidence="6">
    <location>
        <begin position="129"/>
        <end position="151"/>
    </location>
</feature>
<dbReference type="AlphaFoldDB" id="A0ABD3MZL0"/>
<keyword evidence="3 6" id="KW-1133">Transmembrane helix</keyword>
<evidence type="ECO:0000256" key="1">
    <source>
        <dbReference type="ARBA" id="ARBA00004141"/>
    </source>
</evidence>
<evidence type="ECO:0000256" key="6">
    <source>
        <dbReference type="SAM" id="Phobius"/>
    </source>
</evidence>
<evidence type="ECO:0000256" key="3">
    <source>
        <dbReference type="ARBA" id="ARBA00022989"/>
    </source>
</evidence>
<proteinExistence type="predicted"/>
<feature type="region of interest" description="Disordered" evidence="5">
    <location>
        <begin position="214"/>
        <end position="241"/>
    </location>
</feature>
<dbReference type="FunFam" id="1.10.8.10:FF:000003">
    <property type="entry name" value="UV excision repair protein RAD23 homolog"/>
    <property type="match status" value="1"/>
</dbReference>
<dbReference type="Gene3D" id="1.20.1540.10">
    <property type="entry name" value="Rhomboid-like"/>
    <property type="match status" value="1"/>
</dbReference>
<sequence length="279" mass="30975">MNNNLPINPPNSIDTSKIFDYAQFYRIFVCNITFSSMGELIFGLLALCPLLRRFEREMGSRRFGAFIVYISILSTIFELVIFNIFFDVERYSGPYPQLGAVLSLYHRFTPRLYPKFFGILGYDFSEKSLVYALCAQVIFSGGWSTFIPAFVGFVSGMLCVRACEHHELPEFVYTACKYLGTAIVDEAFCIGWGGGDEYSAPAIMMSRSVQRGAERGNRPQRPIAGGNGVAPVAPRPPPPPPEEAIAQLTGMGFDRQAVIRALQQSDNNVEGAANRLLMG</sequence>
<reference evidence="8 9" key="1">
    <citation type="submission" date="2024-10" db="EMBL/GenBank/DDBJ databases">
        <title>Updated reference genomes for cyclostephanoid diatoms.</title>
        <authorList>
            <person name="Roberts W.R."/>
            <person name="Alverson A.J."/>
        </authorList>
    </citation>
    <scope>NUCLEOTIDE SEQUENCE [LARGE SCALE GENOMIC DNA]</scope>
    <source>
        <strain evidence="8 9">AJA232-27</strain>
    </source>
</reference>
<keyword evidence="2 6" id="KW-0812">Transmembrane</keyword>
<evidence type="ECO:0000313" key="8">
    <source>
        <dbReference type="EMBL" id="KAL3768827.1"/>
    </source>
</evidence>
<evidence type="ECO:0000313" key="9">
    <source>
        <dbReference type="Proteomes" id="UP001530293"/>
    </source>
</evidence>
<protein>
    <recommendedName>
        <fullName evidence="7">UBA domain-containing protein</fullName>
    </recommendedName>
</protein>
<dbReference type="Proteomes" id="UP001530293">
    <property type="component" value="Unassembled WGS sequence"/>
</dbReference>
<dbReference type="Pfam" id="PF01694">
    <property type="entry name" value="Rhomboid"/>
    <property type="match status" value="1"/>
</dbReference>